<evidence type="ECO:0000313" key="2">
    <source>
        <dbReference type="Proteomes" id="UP000276133"/>
    </source>
</evidence>
<name>A0A3M7SVK8_BRAPC</name>
<reference evidence="1 2" key="1">
    <citation type="journal article" date="2018" name="Sci. Rep.">
        <title>Genomic signatures of local adaptation to the degree of environmental predictability in rotifers.</title>
        <authorList>
            <person name="Franch-Gras L."/>
            <person name="Hahn C."/>
            <person name="Garcia-Roger E.M."/>
            <person name="Carmona M.J."/>
            <person name="Serra M."/>
            <person name="Gomez A."/>
        </authorList>
    </citation>
    <scope>NUCLEOTIDE SEQUENCE [LARGE SCALE GENOMIC DNA]</scope>
    <source>
        <strain evidence="1">HYR1</strain>
    </source>
</reference>
<dbReference type="AlphaFoldDB" id="A0A3M7SVK8"/>
<comment type="caution">
    <text evidence="1">The sequence shown here is derived from an EMBL/GenBank/DDBJ whole genome shotgun (WGS) entry which is preliminary data.</text>
</comment>
<sequence>MAGQILGNREVAGRLWAKMKTDRVVAGQLKGRIKSRIYFLSKIWISVLWPAGLHTVGRLTAFQLAGHHTVGPLVGRPPHGRSFSWPATTRSVL</sequence>
<keyword evidence="2" id="KW-1185">Reference proteome</keyword>
<protein>
    <submittedName>
        <fullName evidence="1">Uncharacterized protein</fullName>
    </submittedName>
</protein>
<evidence type="ECO:0000313" key="1">
    <source>
        <dbReference type="EMBL" id="RNA39786.1"/>
    </source>
</evidence>
<gene>
    <name evidence="1" type="ORF">BpHYR1_034382</name>
</gene>
<organism evidence="1 2">
    <name type="scientific">Brachionus plicatilis</name>
    <name type="common">Marine rotifer</name>
    <name type="synonym">Brachionus muelleri</name>
    <dbReference type="NCBI Taxonomy" id="10195"/>
    <lineage>
        <taxon>Eukaryota</taxon>
        <taxon>Metazoa</taxon>
        <taxon>Spiralia</taxon>
        <taxon>Gnathifera</taxon>
        <taxon>Rotifera</taxon>
        <taxon>Eurotatoria</taxon>
        <taxon>Monogononta</taxon>
        <taxon>Pseudotrocha</taxon>
        <taxon>Ploima</taxon>
        <taxon>Brachionidae</taxon>
        <taxon>Brachionus</taxon>
    </lineage>
</organism>
<dbReference type="Proteomes" id="UP000276133">
    <property type="component" value="Unassembled WGS sequence"/>
</dbReference>
<accession>A0A3M7SVK8</accession>
<proteinExistence type="predicted"/>
<dbReference type="EMBL" id="REGN01000703">
    <property type="protein sequence ID" value="RNA39786.1"/>
    <property type="molecule type" value="Genomic_DNA"/>
</dbReference>